<dbReference type="EMBL" id="JALJOQ010000064">
    <property type="protein sequence ID" value="KAK9802979.1"/>
    <property type="molecule type" value="Genomic_DNA"/>
</dbReference>
<dbReference type="GO" id="GO:0004656">
    <property type="term" value="F:procollagen-proline 4-dioxygenase activity"/>
    <property type="evidence" value="ECO:0007669"/>
    <property type="project" value="UniProtKB-EC"/>
</dbReference>
<keyword evidence="11" id="KW-1185">Reference proteome</keyword>
<keyword evidence="4" id="KW-0223">Dioxygenase</keyword>
<protein>
    <recommendedName>
        <fullName evidence="9">Fe2OG dioxygenase domain-containing protein</fullName>
    </recommendedName>
</protein>
<keyword evidence="3" id="KW-0479">Metal-binding</keyword>
<proteinExistence type="predicted"/>
<evidence type="ECO:0000313" key="10">
    <source>
        <dbReference type="EMBL" id="KAK9802979.1"/>
    </source>
</evidence>
<evidence type="ECO:0000313" key="11">
    <source>
        <dbReference type="Proteomes" id="UP001465755"/>
    </source>
</evidence>
<comment type="cofactor">
    <cofactor evidence="1">
        <name>L-ascorbate</name>
        <dbReference type="ChEBI" id="CHEBI:38290"/>
    </cofactor>
</comment>
<feature type="region of interest" description="Disordered" evidence="8">
    <location>
        <begin position="111"/>
        <end position="133"/>
    </location>
</feature>
<dbReference type="InterPro" id="IPR006620">
    <property type="entry name" value="Pro_4_hyd_alph"/>
</dbReference>
<dbReference type="Gene3D" id="2.60.120.620">
    <property type="entry name" value="q2cbj1_9rhob like domain"/>
    <property type="match status" value="1"/>
</dbReference>
<evidence type="ECO:0000256" key="1">
    <source>
        <dbReference type="ARBA" id="ARBA00001961"/>
    </source>
</evidence>
<evidence type="ECO:0000256" key="6">
    <source>
        <dbReference type="ARBA" id="ARBA00023004"/>
    </source>
</evidence>
<keyword evidence="5" id="KW-0560">Oxidoreductase</keyword>
<dbReference type="GO" id="GO:0005506">
    <property type="term" value="F:iron ion binding"/>
    <property type="evidence" value="ECO:0007669"/>
    <property type="project" value="InterPro"/>
</dbReference>
<evidence type="ECO:0000259" key="9">
    <source>
        <dbReference type="PROSITE" id="PS51471"/>
    </source>
</evidence>
<organism evidence="10 11">
    <name type="scientific">Symbiochloris irregularis</name>
    <dbReference type="NCBI Taxonomy" id="706552"/>
    <lineage>
        <taxon>Eukaryota</taxon>
        <taxon>Viridiplantae</taxon>
        <taxon>Chlorophyta</taxon>
        <taxon>core chlorophytes</taxon>
        <taxon>Trebouxiophyceae</taxon>
        <taxon>Trebouxiales</taxon>
        <taxon>Trebouxiaceae</taxon>
        <taxon>Symbiochloris</taxon>
    </lineage>
</organism>
<gene>
    <name evidence="10" type="ORF">WJX73_002886</name>
</gene>
<name>A0AAW1P494_9CHLO</name>
<dbReference type="InterPro" id="IPR044862">
    <property type="entry name" value="Pro_4_hyd_alph_FE2OG_OXY"/>
</dbReference>
<dbReference type="GO" id="GO:0031418">
    <property type="term" value="F:L-ascorbic acid binding"/>
    <property type="evidence" value="ECO:0007669"/>
    <property type="project" value="InterPro"/>
</dbReference>
<comment type="caution">
    <text evidence="10">The sequence shown here is derived from an EMBL/GenBank/DDBJ whole genome shotgun (WGS) entry which is preliminary data.</text>
</comment>
<evidence type="ECO:0000256" key="7">
    <source>
        <dbReference type="ARBA" id="ARBA00049169"/>
    </source>
</evidence>
<feature type="compositionally biased region" description="Basic residues" evidence="8">
    <location>
        <begin position="419"/>
        <end position="434"/>
    </location>
</feature>
<reference evidence="10 11" key="1">
    <citation type="journal article" date="2024" name="Nat. Commun.">
        <title>Phylogenomics reveals the evolutionary origins of lichenization in chlorophyte algae.</title>
        <authorList>
            <person name="Puginier C."/>
            <person name="Libourel C."/>
            <person name="Otte J."/>
            <person name="Skaloud P."/>
            <person name="Haon M."/>
            <person name="Grisel S."/>
            <person name="Petersen M."/>
            <person name="Berrin J.G."/>
            <person name="Delaux P.M."/>
            <person name="Dal Grande F."/>
            <person name="Keller J."/>
        </authorList>
    </citation>
    <scope>NUCLEOTIDE SEQUENCE [LARGE SCALE GENOMIC DNA]</scope>
    <source>
        <strain evidence="10 11">SAG 2036</strain>
    </source>
</reference>
<dbReference type="InterPro" id="IPR045054">
    <property type="entry name" value="P4HA-like"/>
</dbReference>
<feature type="region of interest" description="Disordered" evidence="8">
    <location>
        <begin position="1"/>
        <end position="22"/>
    </location>
</feature>
<dbReference type="Pfam" id="PF13640">
    <property type="entry name" value="2OG-FeII_Oxy_3"/>
    <property type="match status" value="1"/>
</dbReference>
<dbReference type="Proteomes" id="UP001465755">
    <property type="component" value="Unassembled WGS sequence"/>
</dbReference>
<dbReference type="GO" id="GO:0005789">
    <property type="term" value="C:endoplasmic reticulum membrane"/>
    <property type="evidence" value="ECO:0007669"/>
    <property type="project" value="UniProtKB-SubCell"/>
</dbReference>
<evidence type="ECO:0000256" key="5">
    <source>
        <dbReference type="ARBA" id="ARBA00023002"/>
    </source>
</evidence>
<feature type="domain" description="Fe2OG dioxygenase" evidence="9">
    <location>
        <begin position="264"/>
        <end position="367"/>
    </location>
</feature>
<accession>A0AAW1P494</accession>
<dbReference type="PANTHER" id="PTHR10869:SF229">
    <property type="entry name" value="PROLYL 4-HYDROXYLASE ALPHA SUBUNIT DOMAIN-CONTAINING PROTEIN"/>
    <property type="match status" value="1"/>
</dbReference>
<dbReference type="AlphaFoldDB" id="A0AAW1P494"/>
<dbReference type="SMART" id="SM00702">
    <property type="entry name" value="P4Hc"/>
    <property type="match status" value="1"/>
</dbReference>
<comment type="subcellular location">
    <subcellularLocation>
        <location evidence="2">Endoplasmic reticulum membrane</location>
        <topology evidence="2">Single-pass type II membrane protein</topology>
    </subcellularLocation>
</comment>
<dbReference type="PROSITE" id="PS51471">
    <property type="entry name" value="FE2OG_OXY"/>
    <property type="match status" value="1"/>
</dbReference>
<evidence type="ECO:0000256" key="3">
    <source>
        <dbReference type="ARBA" id="ARBA00022723"/>
    </source>
</evidence>
<evidence type="ECO:0000256" key="4">
    <source>
        <dbReference type="ARBA" id="ARBA00022964"/>
    </source>
</evidence>
<feature type="region of interest" description="Disordered" evidence="8">
    <location>
        <begin position="370"/>
        <end position="434"/>
    </location>
</feature>
<comment type="catalytic activity">
    <reaction evidence="7">
        <text>L-prolyl-[collagen] + 2-oxoglutarate + O2 = trans-4-hydroxy-L-prolyl-[collagen] + succinate + CO2</text>
        <dbReference type="Rhea" id="RHEA:18945"/>
        <dbReference type="Rhea" id="RHEA-COMP:11676"/>
        <dbReference type="Rhea" id="RHEA-COMP:11680"/>
        <dbReference type="ChEBI" id="CHEBI:15379"/>
        <dbReference type="ChEBI" id="CHEBI:16526"/>
        <dbReference type="ChEBI" id="CHEBI:16810"/>
        <dbReference type="ChEBI" id="CHEBI:30031"/>
        <dbReference type="ChEBI" id="CHEBI:50342"/>
        <dbReference type="ChEBI" id="CHEBI:61965"/>
        <dbReference type="EC" id="1.14.11.2"/>
    </reaction>
</comment>
<evidence type="ECO:0000256" key="8">
    <source>
        <dbReference type="SAM" id="MobiDB-lite"/>
    </source>
</evidence>
<evidence type="ECO:0000256" key="2">
    <source>
        <dbReference type="ARBA" id="ARBA00004648"/>
    </source>
</evidence>
<dbReference type="InterPro" id="IPR005123">
    <property type="entry name" value="Oxoglu/Fe-dep_dioxygenase_dom"/>
</dbReference>
<sequence length="434" mass="46381">MLAQSLNAAQLTARSPTHSGASVRQCVVRARPAAHEESDEVLRLNEQELDRSAQQGWDPEGLFNDVQRPPRGGLIASRIESRRKAAGAMSPTIALQDQKNHLASLRTALPKAQRRHSTAIVPGPPGGAVPSGPEKEQLAHLLRQEYVPVNLDHPGLRLLHSDPPIFAVHNFISDPECDAFIATADAANLLHPSKIGSGFISSSLDANINTRRTSASLLLDGMVAASNPGFTPPMKAVQAAAWQLTDGGWGWGKAGSMPAPGQYTFESPQLARYESGQHFLSHEDAFPTNVAAANGFQRHGTVLVYLNDVAEGGGTYFEHLDLRVQPRKGMALFFFPAFADGTPDDRALHTAEEALDQKWIMQQWIARGWGGHAPAPPAPHASRPAPDSFGSTAVGQAPPTPPPPGPNLQGVAPGSVNLKRGKKGKKAPQKSRGF</sequence>
<dbReference type="PANTHER" id="PTHR10869">
    <property type="entry name" value="PROLYL 4-HYDROXYLASE ALPHA SUBUNIT"/>
    <property type="match status" value="1"/>
</dbReference>
<keyword evidence="6" id="KW-0408">Iron</keyword>